<dbReference type="SUPFAM" id="SSF103642">
    <property type="entry name" value="Sec-C motif"/>
    <property type="match status" value="1"/>
</dbReference>
<keyword evidence="3" id="KW-1185">Reference proteome</keyword>
<evidence type="ECO:0000313" key="2">
    <source>
        <dbReference type="EMBL" id="QDU96820.1"/>
    </source>
</evidence>
<dbReference type="AlphaFoldDB" id="A0A518DYA3"/>
<name>A0A518DYA3_9BACT</name>
<evidence type="ECO:0000313" key="3">
    <source>
        <dbReference type="Proteomes" id="UP000317648"/>
    </source>
</evidence>
<evidence type="ECO:0000256" key="1">
    <source>
        <dbReference type="SAM" id="MobiDB-lite"/>
    </source>
</evidence>
<dbReference type="Gene3D" id="1.25.10.10">
    <property type="entry name" value="Leucine-rich Repeat Variant"/>
    <property type="match status" value="1"/>
</dbReference>
<protein>
    <recommendedName>
        <fullName evidence="4">Preprotein translocase subunit SecA</fullName>
    </recommendedName>
</protein>
<dbReference type="InterPro" id="IPR004027">
    <property type="entry name" value="SEC_C_motif"/>
</dbReference>
<dbReference type="InterPro" id="IPR016024">
    <property type="entry name" value="ARM-type_fold"/>
</dbReference>
<reference evidence="2 3" key="1">
    <citation type="submission" date="2019-02" db="EMBL/GenBank/DDBJ databases">
        <title>Deep-cultivation of Planctomycetes and their phenomic and genomic characterization uncovers novel biology.</title>
        <authorList>
            <person name="Wiegand S."/>
            <person name="Jogler M."/>
            <person name="Boedeker C."/>
            <person name="Pinto D."/>
            <person name="Vollmers J."/>
            <person name="Rivas-Marin E."/>
            <person name="Kohn T."/>
            <person name="Peeters S.H."/>
            <person name="Heuer A."/>
            <person name="Rast P."/>
            <person name="Oberbeckmann S."/>
            <person name="Bunk B."/>
            <person name="Jeske O."/>
            <person name="Meyerdierks A."/>
            <person name="Storesund J.E."/>
            <person name="Kallscheuer N."/>
            <person name="Luecker S."/>
            <person name="Lage O.M."/>
            <person name="Pohl T."/>
            <person name="Merkel B.J."/>
            <person name="Hornburger P."/>
            <person name="Mueller R.-W."/>
            <person name="Bruemmer F."/>
            <person name="Labrenz M."/>
            <person name="Spormann A.M."/>
            <person name="Op den Camp H."/>
            <person name="Overmann J."/>
            <person name="Amann R."/>
            <person name="Jetten M.S.M."/>
            <person name="Mascher T."/>
            <person name="Medema M.H."/>
            <person name="Devos D.P."/>
            <person name="Kaster A.-K."/>
            <person name="Ovreas L."/>
            <person name="Rohde M."/>
            <person name="Galperin M.Y."/>
            <person name="Jogler C."/>
        </authorList>
    </citation>
    <scope>NUCLEOTIDE SEQUENCE [LARGE SCALE GENOMIC DNA]</scope>
    <source>
        <strain evidence="2 3">Pla85_3_4</strain>
    </source>
</reference>
<gene>
    <name evidence="2" type="ORF">Pla8534_46420</name>
</gene>
<dbReference type="Pfam" id="PF02810">
    <property type="entry name" value="SEC-C"/>
    <property type="match status" value="1"/>
</dbReference>
<dbReference type="Proteomes" id="UP000317648">
    <property type="component" value="Chromosome"/>
</dbReference>
<accession>A0A518DYA3</accession>
<proteinExistence type="predicted"/>
<dbReference type="SUPFAM" id="SSF48371">
    <property type="entry name" value="ARM repeat"/>
    <property type="match status" value="1"/>
</dbReference>
<sequence>MAFLLSAWRAIGKMALGRPQPGGRQRKPTEPSPTERAATVRLAESKIKEAILHPDPPIRQRAIRYFSESFSTDASIMPLVIRSVETYGRDPSDLLIFWSRKLPQTKETIDWIVGELRDEQIEQTKDYARSLREVLATADASLLSPMASSLFDTGLPPEINTKISERLEMLSWDEARCWQELEKLCEEGKDASTMQQFNLNRSRQIVEALARFGNACEEKVLSLLQVQTASLVSDPMIWMEPMAVELAGRLRLESAVPLLIAKLRGDIDDMLNEGCAESLSRIGTPAVLEAIAAAWTEAPDHFRLYGSTPLGCVHTDLAVEKCLQLLPGVNDDYIRPKLAQCLLAHFDPEGIEIARQMLLHEELGFMESELRIDLIESCIIMDEQFPELDAWRAAEEAQKAAHQKWVAELEGDPAELLRFAIEKLSGKKRPKAPPAKPAVLPPASPPAASRLGSVQKVGRNSLCPCGSGKKYKVCCLRKQRG</sequence>
<dbReference type="KEGG" id="lcre:Pla8534_46420"/>
<dbReference type="InterPro" id="IPR011989">
    <property type="entry name" value="ARM-like"/>
</dbReference>
<feature type="compositionally biased region" description="Pro residues" evidence="1">
    <location>
        <begin position="432"/>
        <end position="445"/>
    </location>
</feature>
<dbReference type="Gene3D" id="3.10.450.50">
    <property type="match status" value="1"/>
</dbReference>
<dbReference type="EMBL" id="CP036433">
    <property type="protein sequence ID" value="QDU96820.1"/>
    <property type="molecule type" value="Genomic_DNA"/>
</dbReference>
<feature type="region of interest" description="Disordered" evidence="1">
    <location>
        <begin position="427"/>
        <end position="450"/>
    </location>
</feature>
<feature type="region of interest" description="Disordered" evidence="1">
    <location>
        <begin position="15"/>
        <end position="36"/>
    </location>
</feature>
<evidence type="ECO:0008006" key="4">
    <source>
        <dbReference type="Google" id="ProtNLM"/>
    </source>
</evidence>
<organism evidence="2 3">
    <name type="scientific">Lignipirellula cremea</name>
    <dbReference type="NCBI Taxonomy" id="2528010"/>
    <lineage>
        <taxon>Bacteria</taxon>
        <taxon>Pseudomonadati</taxon>
        <taxon>Planctomycetota</taxon>
        <taxon>Planctomycetia</taxon>
        <taxon>Pirellulales</taxon>
        <taxon>Pirellulaceae</taxon>
        <taxon>Lignipirellula</taxon>
    </lineage>
</organism>